<proteinExistence type="predicted"/>
<dbReference type="AlphaFoldDB" id="A0AA36M5U3"/>
<evidence type="ECO:0000313" key="3">
    <source>
        <dbReference type="Proteomes" id="UP001176961"/>
    </source>
</evidence>
<evidence type="ECO:0000256" key="1">
    <source>
        <dbReference type="SAM" id="MobiDB-lite"/>
    </source>
</evidence>
<evidence type="ECO:0000313" key="2">
    <source>
        <dbReference type="EMBL" id="CAJ0598895.1"/>
    </source>
</evidence>
<dbReference type="EMBL" id="CATQJL010000223">
    <property type="protein sequence ID" value="CAJ0598895.1"/>
    <property type="molecule type" value="Genomic_DNA"/>
</dbReference>
<name>A0AA36M5U3_CYLNA</name>
<organism evidence="2 3">
    <name type="scientific">Cylicocyclus nassatus</name>
    <name type="common">Nematode worm</name>
    <dbReference type="NCBI Taxonomy" id="53992"/>
    <lineage>
        <taxon>Eukaryota</taxon>
        <taxon>Metazoa</taxon>
        <taxon>Ecdysozoa</taxon>
        <taxon>Nematoda</taxon>
        <taxon>Chromadorea</taxon>
        <taxon>Rhabditida</taxon>
        <taxon>Rhabditina</taxon>
        <taxon>Rhabditomorpha</taxon>
        <taxon>Strongyloidea</taxon>
        <taxon>Strongylidae</taxon>
        <taxon>Cylicocyclus</taxon>
    </lineage>
</organism>
<reference evidence="2" key="1">
    <citation type="submission" date="2023-07" db="EMBL/GenBank/DDBJ databases">
        <authorList>
            <consortium name="CYATHOMIX"/>
        </authorList>
    </citation>
    <scope>NUCLEOTIDE SEQUENCE</scope>
    <source>
        <strain evidence="2">N/A</strain>
    </source>
</reference>
<accession>A0AA36M5U3</accession>
<protein>
    <submittedName>
        <fullName evidence="2">Uncharacterized protein</fullName>
    </submittedName>
</protein>
<sequence length="422" mass="46373">MSDFLKKKRRSRSYSSISAPLDFRCISHVDENSTLRDALYVMSNGKNLGDHCAVPVTTSYFTQGKSSQPREALEAEGARVSFDFGGQCVPLTANSQDYVAYANVPFMCAPSISSNYGNSSPQLIRRKVVSTQGLYAMQDGASYTPWISHARSNSSIIAAQPRMSPAGTISHSDGGSPWLNRAGTIEQSDTCYRWMNPAGTNNLASAGGSQISPVETFGQANAGYPRMNHAESNNSLGRQHRPLQRTRSKSFSQIGEAVGHDCSCTVCKERVITNKLYFPVSTLRLRDKNMLKKEQKASAGEGKLPSSKDVMPNGVAFRNTTKEVPSPPPRGIFRAESRTSKEHKELEYSIIKSCSYGNLSADYLEMTTCEQIAQNNDKTTCEQVAQNNDNVMPPEEDSEDEDSGRVSITSMTEDEEMTITRL</sequence>
<feature type="compositionally biased region" description="Acidic residues" evidence="1">
    <location>
        <begin position="412"/>
        <end position="422"/>
    </location>
</feature>
<gene>
    <name evidence="2" type="ORF">CYNAS_LOCUS10878</name>
</gene>
<dbReference type="Proteomes" id="UP001176961">
    <property type="component" value="Unassembled WGS sequence"/>
</dbReference>
<comment type="caution">
    <text evidence="2">The sequence shown here is derived from an EMBL/GenBank/DDBJ whole genome shotgun (WGS) entry which is preliminary data.</text>
</comment>
<feature type="region of interest" description="Disordered" evidence="1">
    <location>
        <begin position="388"/>
        <end position="422"/>
    </location>
</feature>
<keyword evidence="3" id="KW-1185">Reference proteome</keyword>
<feature type="region of interest" description="Disordered" evidence="1">
    <location>
        <begin position="293"/>
        <end position="312"/>
    </location>
</feature>